<dbReference type="Proteomes" id="UP000075666">
    <property type="component" value="Unassembled WGS sequence"/>
</dbReference>
<protein>
    <recommendedName>
        <fullName evidence="1">UPF0342 protein B4102_0798</fullName>
    </recommendedName>
</protein>
<dbReference type="RefSeq" id="WP_066233871.1">
    <property type="nucleotide sequence ID" value="NZ_JARMRX010000037.1"/>
</dbReference>
<dbReference type="AlphaFoldDB" id="A0A150KM81"/>
<proteinExistence type="inferred from homology"/>
<dbReference type="OrthoDB" id="9811402at2"/>
<gene>
    <name evidence="2" type="ORF">B4102_0798</name>
</gene>
<organism evidence="2 3">
    <name type="scientific">Heyndrickxia sporothermodurans</name>
    <dbReference type="NCBI Taxonomy" id="46224"/>
    <lineage>
        <taxon>Bacteria</taxon>
        <taxon>Bacillati</taxon>
        <taxon>Bacillota</taxon>
        <taxon>Bacilli</taxon>
        <taxon>Bacillales</taxon>
        <taxon>Bacillaceae</taxon>
        <taxon>Heyndrickxia</taxon>
    </lineage>
</organism>
<evidence type="ECO:0000256" key="1">
    <source>
        <dbReference type="HAMAP-Rule" id="MF_01526"/>
    </source>
</evidence>
<evidence type="ECO:0000313" key="2">
    <source>
        <dbReference type="EMBL" id="KYC97143.1"/>
    </source>
</evidence>
<evidence type="ECO:0000313" key="3">
    <source>
        <dbReference type="Proteomes" id="UP000075666"/>
    </source>
</evidence>
<dbReference type="EMBL" id="LQYN01000086">
    <property type="protein sequence ID" value="KYC97143.1"/>
    <property type="molecule type" value="Genomic_DNA"/>
</dbReference>
<dbReference type="InterPro" id="IPR023378">
    <property type="entry name" value="YheA/YmcA-like_dom_sf"/>
</dbReference>
<keyword evidence="3" id="KW-1185">Reference proteome</keyword>
<dbReference type="PATRIC" id="fig|46224.3.peg.4204"/>
<reference evidence="2 3" key="1">
    <citation type="submission" date="2016-01" db="EMBL/GenBank/DDBJ databases">
        <title>Genome Sequences of Twelve Sporeforming Bacillus Species Isolated from Foods.</title>
        <authorList>
            <person name="Berendsen E.M."/>
            <person name="Wells-Bennik M.H."/>
            <person name="Krawcyk A.O."/>
            <person name="De Jong A."/>
            <person name="Holsappel S."/>
            <person name="Eijlander R.T."/>
            <person name="Kuipers O.P."/>
        </authorList>
    </citation>
    <scope>NUCLEOTIDE SEQUENCE [LARGE SCALE GENOMIC DNA]</scope>
    <source>
        <strain evidence="2 3">B4102</strain>
    </source>
</reference>
<dbReference type="InterPro" id="IPR010368">
    <property type="entry name" value="Com_YlbF"/>
</dbReference>
<name>A0A150KM81_9BACI</name>
<dbReference type="STRING" id="46224.B4102_0798"/>
<sequence>MPTSFYDYAYELEKALRKSEEYTSLKAMYEAVLKDPPSKKMFDEFRMIQMTLQEKQMTGQDITEQEVQKAQSFAAQVQQNPKIVKLMEAEQRMSMSINELNKIIMKPLDELYGSMNK</sequence>
<comment type="caution">
    <text evidence="2">The sequence shown here is derived from an EMBL/GenBank/DDBJ whole genome shotgun (WGS) entry which is preliminary data.</text>
</comment>
<comment type="similarity">
    <text evidence="1">Belongs to the UPF0342 family.</text>
</comment>
<dbReference type="SUPFAM" id="SSF158622">
    <property type="entry name" value="YheA/YmcA-like"/>
    <property type="match status" value="1"/>
</dbReference>
<dbReference type="Gene3D" id="1.20.1500.10">
    <property type="entry name" value="YheA/YmcA-like"/>
    <property type="match status" value="1"/>
</dbReference>
<dbReference type="HAMAP" id="MF_01526">
    <property type="entry name" value="UPF0342"/>
    <property type="match status" value="1"/>
</dbReference>
<accession>A0A150KM81</accession>
<dbReference type="Pfam" id="PF06133">
    <property type="entry name" value="Com_YlbF"/>
    <property type="match status" value="1"/>
</dbReference>